<keyword evidence="8 9" id="KW-0315">Glutamine amidotransferase</keyword>
<evidence type="ECO:0000256" key="3">
    <source>
        <dbReference type="ARBA" id="ARBA00022676"/>
    </source>
</evidence>
<keyword evidence="3 9" id="KW-0328">Glycosyltransferase</keyword>
<dbReference type="Pfam" id="PF13522">
    <property type="entry name" value="GATase_6"/>
    <property type="match status" value="1"/>
</dbReference>
<dbReference type="Gene3D" id="3.40.50.2020">
    <property type="match status" value="1"/>
</dbReference>
<feature type="binding site" evidence="9 12">
    <location>
        <position position="368"/>
    </location>
    <ligand>
        <name>Mg(2+)</name>
        <dbReference type="ChEBI" id="CHEBI:18420"/>
    </ligand>
</feature>
<dbReference type="SUPFAM" id="SSF56235">
    <property type="entry name" value="N-terminal nucleophile aminohydrolases (Ntn hydrolases)"/>
    <property type="match status" value="1"/>
</dbReference>
<feature type="binding site" evidence="9 12">
    <location>
        <position position="367"/>
    </location>
    <ligand>
        <name>Mg(2+)</name>
        <dbReference type="ChEBI" id="CHEBI:18420"/>
    </ligand>
</feature>
<sequence>MCGIVGIAGFMPVNQSIYDALTVLQHRGQDAAGIVTIDALNCFRLRKANGLVSDVFGAIHMQRLQGNMGIGHVRYPTAGSSSASEAQPFYVNSPYGITLAHNGNLTNAHELRQKLFEEKRRHINTTSDSEILLNIFASELDNFRNYPLEADNIFAAIAATNRQIRGAYACVAMIIGHGMVAFRDPNGIRPLVMGKRDLNDGRTEYMVASESVALDTLGFEFLRDIAPGEAVYITEKGQLFTRQCADNPTSNPCLFEYVYFARPDSFIDKISVYSARVEMGKKLGEKIAREWDDLDIDVVIPIPETSCDIALEIARILDKPYRQGFVKNRYVGRTFIMPGQQLRRKSVRRKLNANRAEFRDKNVLLVDDSIVRGTTSEQIIEMAREAGAKKVYLASAAPEIRFPNVYGIDMPSANELIAHGREVDEIRQLIGADGLIFQDLDDLIEAVRVENPDITQFECSVFNGIYVTKDVDHEYLEYLESLRNDDSKAIQRLNEVENLEMHNEG</sequence>
<dbReference type="EC" id="2.4.2.14" evidence="9"/>
<dbReference type="UniPathway" id="UPA00074">
    <property type="reaction ID" value="UER00124"/>
</dbReference>
<organism evidence="14 15">
    <name type="scientific">Buttiauxella brennerae ATCC 51605</name>
    <dbReference type="NCBI Taxonomy" id="1354251"/>
    <lineage>
        <taxon>Bacteria</taxon>
        <taxon>Pseudomonadati</taxon>
        <taxon>Pseudomonadota</taxon>
        <taxon>Gammaproteobacteria</taxon>
        <taxon>Enterobacterales</taxon>
        <taxon>Enterobacteriaceae</taxon>
        <taxon>Buttiauxella</taxon>
    </lineage>
</organism>
<keyword evidence="5 9" id="KW-0479">Metal-binding</keyword>
<keyword evidence="4 9" id="KW-0808">Transferase</keyword>
<proteinExistence type="inferred from homology"/>
<protein>
    <recommendedName>
        <fullName evidence="9">Amidophosphoribosyltransferase</fullName>
        <shortName evidence="9">ATase</shortName>
        <ecNumber evidence="9">2.4.2.14</ecNumber>
    </recommendedName>
    <alternativeName>
        <fullName evidence="9">Glutamine phosphoribosylpyrophosphate amidotransferase</fullName>
        <shortName evidence="9">GPATase</shortName>
    </alternativeName>
</protein>
<dbReference type="InterPro" id="IPR035584">
    <property type="entry name" value="PurF_N"/>
</dbReference>
<evidence type="ECO:0000313" key="15">
    <source>
        <dbReference type="Proteomes" id="UP000078410"/>
    </source>
</evidence>
<comment type="caution">
    <text evidence="14">The sequence shown here is derived from an EMBL/GenBank/DDBJ whole genome shotgun (WGS) entry which is preliminary data.</text>
</comment>
<comment type="caution">
    <text evidence="9">Lacks conserved residue(s) required for the propagation of feature annotation.</text>
</comment>
<dbReference type="HAMAP" id="MF_01931">
    <property type="entry name" value="PurF"/>
    <property type="match status" value="1"/>
</dbReference>
<comment type="similarity">
    <text evidence="2 9 10">In the C-terminal section; belongs to the purine/pyrimidine phosphoribosyltransferase family.</text>
</comment>
<dbReference type="CDD" id="cd00715">
    <property type="entry name" value="GPATase_N"/>
    <property type="match status" value="1"/>
</dbReference>
<evidence type="ECO:0000256" key="5">
    <source>
        <dbReference type="ARBA" id="ARBA00022723"/>
    </source>
</evidence>
<comment type="catalytic activity">
    <reaction evidence="9 10">
        <text>5-phospho-beta-D-ribosylamine + L-glutamate + diphosphate = 5-phospho-alpha-D-ribose 1-diphosphate + L-glutamine + H2O</text>
        <dbReference type="Rhea" id="RHEA:14905"/>
        <dbReference type="ChEBI" id="CHEBI:15377"/>
        <dbReference type="ChEBI" id="CHEBI:29985"/>
        <dbReference type="ChEBI" id="CHEBI:33019"/>
        <dbReference type="ChEBI" id="CHEBI:58017"/>
        <dbReference type="ChEBI" id="CHEBI:58359"/>
        <dbReference type="ChEBI" id="CHEBI:58681"/>
        <dbReference type="EC" id="2.4.2.14"/>
    </reaction>
</comment>
<dbReference type="SUPFAM" id="SSF53271">
    <property type="entry name" value="PRTase-like"/>
    <property type="match status" value="1"/>
</dbReference>
<evidence type="ECO:0000256" key="10">
    <source>
        <dbReference type="PIRNR" id="PIRNR000485"/>
    </source>
</evidence>
<dbReference type="InterPro" id="IPR029057">
    <property type="entry name" value="PRTase-like"/>
</dbReference>
<evidence type="ECO:0000256" key="9">
    <source>
        <dbReference type="HAMAP-Rule" id="MF_01931"/>
    </source>
</evidence>
<dbReference type="InterPro" id="IPR029055">
    <property type="entry name" value="Ntn_hydrolases_N"/>
</dbReference>
<dbReference type="GO" id="GO:0009113">
    <property type="term" value="P:purine nucleobase biosynthetic process"/>
    <property type="evidence" value="ECO:0007669"/>
    <property type="project" value="UniProtKB-UniRule"/>
</dbReference>
<keyword evidence="15" id="KW-1185">Reference proteome</keyword>
<dbReference type="InterPro" id="IPR000836">
    <property type="entry name" value="PRTase_dom"/>
</dbReference>
<dbReference type="GO" id="GO:0000287">
    <property type="term" value="F:magnesium ion binding"/>
    <property type="evidence" value="ECO:0007669"/>
    <property type="project" value="UniProtKB-UniRule"/>
</dbReference>
<name>A0A1B7INH4_9ENTR</name>
<dbReference type="PATRIC" id="fig|1354251.4.peg.2628"/>
<dbReference type="Pfam" id="PF00156">
    <property type="entry name" value="Pribosyltran"/>
    <property type="match status" value="1"/>
</dbReference>
<dbReference type="Proteomes" id="UP000078410">
    <property type="component" value="Unassembled WGS sequence"/>
</dbReference>
<evidence type="ECO:0000256" key="7">
    <source>
        <dbReference type="ARBA" id="ARBA00022842"/>
    </source>
</evidence>
<feature type="binding site" evidence="9 12">
    <location>
        <position position="305"/>
    </location>
    <ligand>
        <name>Mg(2+)</name>
        <dbReference type="ChEBI" id="CHEBI:18420"/>
    </ligand>
</feature>
<dbReference type="PIRSF" id="PIRSF000485">
    <property type="entry name" value="Amd_phspho_trans"/>
    <property type="match status" value="1"/>
</dbReference>
<dbReference type="PROSITE" id="PS51278">
    <property type="entry name" value="GATASE_TYPE_2"/>
    <property type="match status" value="1"/>
</dbReference>
<evidence type="ECO:0000256" key="6">
    <source>
        <dbReference type="ARBA" id="ARBA00022755"/>
    </source>
</evidence>
<dbReference type="EMBL" id="LXER01000020">
    <property type="protein sequence ID" value="OAT31217.1"/>
    <property type="molecule type" value="Genomic_DNA"/>
</dbReference>
<evidence type="ECO:0000256" key="12">
    <source>
        <dbReference type="PIRSR" id="PIRSR000485-2"/>
    </source>
</evidence>
<dbReference type="FunFam" id="3.60.20.10:FF:000011">
    <property type="entry name" value="Amidophosphoribosyltransferase"/>
    <property type="match status" value="1"/>
</dbReference>
<evidence type="ECO:0000256" key="4">
    <source>
        <dbReference type="ARBA" id="ARBA00022679"/>
    </source>
</evidence>
<evidence type="ECO:0000256" key="1">
    <source>
        <dbReference type="ARBA" id="ARBA00005209"/>
    </source>
</evidence>
<keyword evidence="7 9" id="KW-0460">Magnesium</keyword>
<dbReference type="GO" id="GO:0006189">
    <property type="term" value="P:'de novo' IMP biosynthetic process"/>
    <property type="evidence" value="ECO:0007669"/>
    <property type="project" value="UniProtKB-UniRule"/>
</dbReference>
<reference evidence="14 15" key="1">
    <citation type="submission" date="2016-04" db="EMBL/GenBank/DDBJ databases">
        <title>ATOL: Assembling a taxonomically balanced genome-scale reconstruction of the evolutionary history of the Enterobacteriaceae.</title>
        <authorList>
            <person name="Plunkett G.III."/>
            <person name="Neeno-Eckwall E.C."/>
            <person name="Glasner J.D."/>
            <person name="Perna N.T."/>
        </authorList>
    </citation>
    <scope>NUCLEOTIDE SEQUENCE [LARGE SCALE GENOMIC DNA]</scope>
    <source>
        <strain evidence="14 15">ATCC 51605</strain>
    </source>
</reference>
<dbReference type="PANTHER" id="PTHR11907">
    <property type="entry name" value="AMIDOPHOSPHORIBOSYLTRANSFERASE"/>
    <property type="match status" value="1"/>
</dbReference>
<dbReference type="AlphaFoldDB" id="A0A1B7INH4"/>
<comment type="cofactor">
    <cofactor evidence="9 12">
        <name>Mg(2+)</name>
        <dbReference type="ChEBI" id="CHEBI:18420"/>
    </cofactor>
    <text evidence="9 12">Binds 1 Mg(2+) ion per subunit.</text>
</comment>
<dbReference type="Gene3D" id="3.60.20.10">
    <property type="entry name" value="Glutamine Phosphoribosylpyrophosphate, subunit 1, domain 1"/>
    <property type="match status" value="1"/>
</dbReference>
<comment type="function">
    <text evidence="9">Catalyzes the formation of phosphoribosylamine from phosphoribosylpyrophosphate (PRPP) and glutamine.</text>
</comment>
<evidence type="ECO:0000256" key="8">
    <source>
        <dbReference type="ARBA" id="ARBA00022962"/>
    </source>
</evidence>
<gene>
    <name evidence="9" type="primary">purF</name>
    <name evidence="14" type="ORF">M975_2547</name>
</gene>
<dbReference type="InterPro" id="IPR017932">
    <property type="entry name" value="GATase_2_dom"/>
</dbReference>
<evidence type="ECO:0000313" key="14">
    <source>
        <dbReference type="EMBL" id="OAT31217.1"/>
    </source>
</evidence>
<dbReference type="RefSeq" id="WP_064559941.1">
    <property type="nucleotide sequence ID" value="NZ_LXER01000020.1"/>
</dbReference>
<evidence type="ECO:0000256" key="11">
    <source>
        <dbReference type="PIRSR" id="PIRSR000485-1"/>
    </source>
</evidence>
<dbReference type="NCBIfam" id="TIGR01134">
    <property type="entry name" value="purF"/>
    <property type="match status" value="1"/>
</dbReference>
<feature type="active site" description="Nucleophile" evidence="9 11">
    <location>
        <position position="2"/>
    </location>
</feature>
<dbReference type="CDD" id="cd06223">
    <property type="entry name" value="PRTases_typeI"/>
    <property type="match status" value="1"/>
</dbReference>
<keyword evidence="6 9" id="KW-0658">Purine biosynthesis</keyword>
<dbReference type="InterPro" id="IPR005854">
    <property type="entry name" value="PurF"/>
</dbReference>
<dbReference type="OrthoDB" id="9801213at2"/>
<evidence type="ECO:0000256" key="2">
    <source>
        <dbReference type="ARBA" id="ARBA00010138"/>
    </source>
</evidence>
<accession>A0A1B7INH4</accession>
<evidence type="ECO:0000259" key="13">
    <source>
        <dbReference type="PROSITE" id="PS51278"/>
    </source>
</evidence>
<dbReference type="GO" id="GO:0004044">
    <property type="term" value="F:amidophosphoribosyltransferase activity"/>
    <property type="evidence" value="ECO:0007669"/>
    <property type="project" value="UniProtKB-UniRule"/>
</dbReference>
<feature type="domain" description="Glutamine amidotransferase type-2" evidence="13">
    <location>
        <begin position="2"/>
        <end position="236"/>
    </location>
</feature>
<comment type="pathway">
    <text evidence="1 9 10">Purine metabolism; IMP biosynthesis via de novo pathway; N(1)-(5-phospho-D-ribosyl)glycinamide from 5-phospho-alpha-D-ribose 1-diphosphate: step 1/2.</text>
</comment>